<dbReference type="PIRSF" id="PIRSF015947">
    <property type="entry name" value="26S_Psome_Rpn2"/>
    <property type="match status" value="1"/>
</dbReference>
<feature type="region of interest" description="Disordered" evidence="6">
    <location>
        <begin position="865"/>
        <end position="886"/>
    </location>
</feature>
<keyword evidence="3" id="KW-0677">Repeat</keyword>
<evidence type="ECO:0000256" key="3">
    <source>
        <dbReference type="ARBA" id="ARBA00022737"/>
    </source>
</evidence>
<evidence type="ECO:0000256" key="4">
    <source>
        <dbReference type="ARBA" id="ARBA00022942"/>
    </source>
</evidence>
<dbReference type="Gene3D" id="1.25.10.10">
    <property type="entry name" value="Leucine-rich Repeat Variant"/>
    <property type="match status" value="1"/>
</dbReference>
<dbReference type="Proteomes" id="UP000009022">
    <property type="component" value="Unassembled WGS sequence"/>
</dbReference>
<dbReference type="GO" id="GO:0030234">
    <property type="term" value="F:enzyme regulator activity"/>
    <property type="evidence" value="ECO:0007669"/>
    <property type="project" value="UniProtKB-UniRule"/>
</dbReference>
<evidence type="ECO:0000256" key="6">
    <source>
        <dbReference type="SAM" id="MobiDB-lite"/>
    </source>
</evidence>
<dbReference type="PANTHER" id="PTHR10943:SF2">
    <property type="entry name" value="26S PROTEASOME NON-ATPASE REGULATORY SUBUNIT 1"/>
    <property type="match status" value="1"/>
</dbReference>
<feature type="region of interest" description="Disordered" evidence="6">
    <location>
        <begin position="294"/>
        <end position="335"/>
    </location>
</feature>
<feature type="domain" description="26S proteasome non-ATPase regulatory subunit 1/RPN2 N-terminal" evidence="8">
    <location>
        <begin position="4"/>
        <end position="360"/>
    </location>
</feature>
<comment type="similarity">
    <text evidence="1 5">Belongs to the proteasome subunit S1 family.</text>
</comment>
<dbReference type="Pfam" id="PF21505">
    <property type="entry name" value="RPN2_N"/>
    <property type="match status" value="1"/>
</dbReference>
<dbReference type="Pfam" id="PF01851">
    <property type="entry name" value="PC_rep"/>
    <property type="match status" value="1"/>
</dbReference>
<keyword evidence="4 5" id="KW-0647">Proteasome</keyword>
<dbReference type="CTD" id="6756901"/>
<evidence type="ECO:0000256" key="2">
    <source>
        <dbReference type="ARBA" id="ARBA00014929"/>
    </source>
</evidence>
<dbReference type="OMA" id="IMFGRQE"/>
<dbReference type="eggNOG" id="KOG2062">
    <property type="taxonomic scope" value="Eukaryota"/>
</dbReference>
<dbReference type="FunFam" id="1.25.10.10:FF:000017">
    <property type="entry name" value="26S proteasome non-ATPase regulatory subunit 1"/>
    <property type="match status" value="1"/>
</dbReference>
<dbReference type="InterPro" id="IPR011989">
    <property type="entry name" value="ARM-like"/>
</dbReference>
<dbReference type="HOGENOM" id="CLU_002323_0_0_1"/>
<keyword evidence="10" id="KW-1185">Reference proteome</keyword>
<dbReference type="PhylomeDB" id="B3S5N5"/>
<dbReference type="KEGG" id="tad:TRIADDRAFT_64198"/>
<comment type="function">
    <text evidence="5">Component of the 26S proteasome, a multiprotein complex involved in the ATP-dependent degradation of ubiquitinated proteins. This complex plays a key role in the maintenance of protein homeostasis by removing misfolded or damaged proteins, which could impair cellular functions, and by removing proteins whose functions are no longer required. Therefore, the proteasome participates in numerous cellular processes, including cell cycle progression, apoptosis, or DNA damage repair.</text>
</comment>
<sequence>MTLTSAAGIISLLEEEDTQLKNFALSKLNDVVDDFWAEIADSIEKIEVLYEDAGFEYRQLSALVASKVYYHLGSYEDSLTFALGAGPLFDVNAISEYVDTTISKCIDHYIGLRVKIMASEDITIDPNLEDLVNRMFARSFKEGKFKQASSSNINELFVNQAVGIAIEARRIDVFEKAITSSNNVEEMLAYSFKICMSVLENRQFRNEALRVIVRLYNQASKIDYLSVCQCLIYLDDPVSISTILTQLIQSNNQDDVLSAYQIAFDLVENASQQLLSKILKEFKTTLDANNTMEVENNVENTDSPSAEQTNESKADNQKSDSNEENRTQSSSEHSNMDKILEILRGDITIKLMSEFLFRKNRSDMQILKITKDYARNGMAHTATVIANAFMHYGTMSDTFLRDNLDWLGRAANWAKFTATASLGVIHKGNEKNSIKLMSHYLPKDNTSSNGMQSGGALYALGLIHANHGHGILSYLRNQLKEAASQPIRHGACLALGLAALGTANQDIYDDLYDCMIHDEAVTGEASGLAMGLVLIGRKSPEPLEKMITVHCVEINILSDDVSCDLMIMYGCLEEADIVIETLCGDENSNLRCSGMYTIGMAYCGSGSNKAIRQLLRVAVSDVNSDVRRAAVVSIGFVLVRSPEQCPSVVSLLAESYNPHVRYGAAMALGISCAGTGLKEAVNILEPMMHDSVNFVRQGALVAISMVLIQQTEATNSKAPTVREYFTKVIADKHEDSLAKFGAIIAQGIIDAGGRNATISLLTRSGHVRTESVVGLLVFSQFWFWFPYCHFLSLAFTPATVIALNSNLQMLKVDFKSNCKPSVFGYIPYIQPSKEKPKGKIPTAILSTTAKALARAKRGEDIKSAIKSERKTEEPMEVDTPSKTEAKPVEKELDWELLPNPARVLPAQLKYIEFPKTDRYAPLKKSNKGGIVMMKDLTPGESQETLEPLPDVNIRSIDEEEEAEPPEPFEYEED</sequence>
<evidence type="ECO:0000313" key="9">
    <source>
        <dbReference type="EMBL" id="EDV21931.1"/>
    </source>
</evidence>
<dbReference type="GO" id="GO:0034515">
    <property type="term" value="C:proteasome storage granule"/>
    <property type="evidence" value="ECO:0000318"/>
    <property type="project" value="GO_Central"/>
</dbReference>
<dbReference type="RefSeq" id="XP_002115568.1">
    <property type="nucleotide sequence ID" value="XM_002115532.1"/>
</dbReference>
<reference evidence="9 10" key="1">
    <citation type="journal article" date="2008" name="Nature">
        <title>The Trichoplax genome and the nature of placozoans.</title>
        <authorList>
            <person name="Srivastava M."/>
            <person name="Begovic E."/>
            <person name="Chapman J."/>
            <person name="Putnam N.H."/>
            <person name="Hellsten U."/>
            <person name="Kawashima T."/>
            <person name="Kuo A."/>
            <person name="Mitros T."/>
            <person name="Salamov A."/>
            <person name="Carpenter M.L."/>
            <person name="Signorovitch A.Y."/>
            <person name="Moreno M.A."/>
            <person name="Kamm K."/>
            <person name="Grimwood J."/>
            <person name="Schmutz J."/>
            <person name="Shapiro H."/>
            <person name="Grigoriev I.V."/>
            <person name="Buss L.W."/>
            <person name="Schierwater B."/>
            <person name="Dellaporta S.L."/>
            <person name="Rokhsar D.S."/>
        </authorList>
    </citation>
    <scope>NUCLEOTIDE SEQUENCE [LARGE SCALE GENOMIC DNA]</scope>
    <source>
        <strain evidence="9 10">Grell-BS-1999</strain>
    </source>
</reference>
<dbReference type="PANTHER" id="PTHR10943">
    <property type="entry name" value="26S PROTEASOME NON-ATPASE REGULATORY SUBUNIT"/>
    <property type="match status" value="1"/>
</dbReference>
<evidence type="ECO:0000259" key="7">
    <source>
        <dbReference type="Pfam" id="PF18004"/>
    </source>
</evidence>
<dbReference type="GO" id="GO:0005634">
    <property type="term" value="C:nucleus"/>
    <property type="evidence" value="ECO:0000318"/>
    <property type="project" value="GO_Central"/>
</dbReference>
<feature type="domain" description="26S proteasome regulatory subunit RPN2 C-terminal" evidence="7">
    <location>
        <begin position="799"/>
        <end position="944"/>
    </location>
</feature>
<dbReference type="InterPro" id="IPR002015">
    <property type="entry name" value="Proteasome/cyclosome_rpt"/>
</dbReference>
<accession>B3S5N5</accession>
<protein>
    <recommendedName>
        <fullName evidence="2 5">26S proteasome non-ATPase regulatory subunit 1</fullName>
    </recommendedName>
</protein>
<dbReference type="FunCoup" id="B3S5N5">
    <property type="interactions" value="2082"/>
</dbReference>
<comment type="subunit">
    <text evidence="5">Component of the 19S proteasome regulatory particle complex. The 26S proteasome consists of a 20S core particle (CP) and two 19S regulatory subunits (RP).</text>
</comment>
<dbReference type="GO" id="GO:0042176">
    <property type="term" value="P:regulation of protein catabolic process"/>
    <property type="evidence" value="ECO:0007669"/>
    <property type="project" value="UniProtKB-UniRule"/>
</dbReference>
<evidence type="ECO:0000256" key="5">
    <source>
        <dbReference type="PIRNR" id="PIRNR015947"/>
    </source>
</evidence>
<dbReference type="STRING" id="10228.B3S5N5"/>
<dbReference type="InterPro" id="IPR048570">
    <property type="entry name" value="PSMD1_RPN2_N"/>
</dbReference>
<dbReference type="GeneID" id="6756901"/>
<gene>
    <name evidence="9" type="ORF">TRIADDRAFT_64198</name>
</gene>
<evidence type="ECO:0000259" key="8">
    <source>
        <dbReference type="Pfam" id="PF21505"/>
    </source>
</evidence>
<dbReference type="InParanoid" id="B3S5N5"/>
<dbReference type="OrthoDB" id="261572at2759"/>
<dbReference type="Pfam" id="PF18004">
    <property type="entry name" value="RPN2_C"/>
    <property type="match status" value="1"/>
</dbReference>
<dbReference type="InterPro" id="IPR016024">
    <property type="entry name" value="ARM-type_fold"/>
</dbReference>
<organism evidence="9 10">
    <name type="scientific">Trichoplax adhaerens</name>
    <name type="common">Trichoplax reptans</name>
    <dbReference type="NCBI Taxonomy" id="10228"/>
    <lineage>
        <taxon>Eukaryota</taxon>
        <taxon>Metazoa</taxon>
        <taxon>Placozoa</taxon>
        <taxon>Uniplacotomia</taxon>
        <taxon>Trichoplacea</taxon>
        <taxon>Trichoplacidae</taxon>
        <taxon>Trichoplax</taxon>
    </lineage>
</organism>
<name>B3S5N5_TRIAD</name>
<dbReference type="GO" id="GO:0008540">
    <property type="term" value="C:proteasome regulatory particle, base subcomplex"/>
    <property type="evidence" value="ECO:0000318"/>
    <property type="project" value="GO_Central"/>
</dbReference>
<feature type="compositionally biased region" description="Acidic residues" evidence="6">
    <location>
        <begin position="957"/>
        <end position="973"/>
    </location>
</feature>
<evidence type="ECO:0000313" key="10">
    <source>
        <dbReference type="Proteomes" id="UP000009022"/>
    </source>
</evidence>
<feature type="region of interest" description="Disordered" evidence="6">
    <location>
        <begin position="931"/>
        <end position="973"/>
    </location>
</feature>
<dbReference type="Pfam" id="PF13646">
    <property type="entry name" value="HEAT_2"/>
    <property type="match status" value="1"/>
</dbReference>
<proteinExistence type="inferred from homology"/>
<dbReference type="SUPFAM" id="SSF48371">
    <property type="entry name" value="ARM repeat"/>
    <property type="match status" value="1"/>
</dbReference>
<evidence type="ECO:0000256" key="1">
    <source>
        <dbReference type="ARBA" id="ARBA00006308"/>
    </source>
</evidence>
<dbReference type="AlphaFoldDB" id="B3S5N5"/>
<dbReference type="GO" id="GO:0043161">
    <property type="term" value="P:proteasome-mediated ubiquitin-dependent protein catabolic process"/>
    <property type="evidence" value="ECO:0000318"/>
    <property type="project" value="GO_Central"/>
</dbReference>
<dbReference type="EMBL" id="DS985251">
    <property type="protein sequence ID" value="EDV21931.1"/>
    <property type="molecule type" value="Genomic_DNA"/>
</dbReference>
<dbReference type="InterPro" id="IPR016642">
    <property type="entry name" value="26S_Psome_Rpn2"/>
</dbReference>
<feature type="compositionally biased region" description="Basic and acidic residues" evidence="6">
    <location>
        <begin position="310"/>
        <end position="326"/>
    </location>
</feature>
<dbReference type="InterPro" id="IPR040623">
    <property type="entry name" value="RPN2_C"/>
</dbReference>